<dbReference type="Pfam" id="PF09673">
    <property type="entry name" value="TrbC_Ftype"/>
    <property type="match status" value="1"/>
</dbReference>
<name>A0A0N9N046_PECCA</name>
<accession>A0A0N9N046</accession>
<dbReference type="NCBIfam" id="TIGR02742">
    <property type="entry name" value="TrbC_Ftype"/>
    <property type="match status" value="1"/>
</dbReference>
<dbReference type="EMBL" id="KT351734">
    <property type="protein sequence ID" value="ALG88590.1"/>
    <property type="molecule type" value="Genomic_DNA"/>
</dbReference>
<evidence type="ECO:0000313" key="1">
    <source>
        <dbReference type="EMBL" id="ALG88590.1"/>
    </source>
</evidence>
<reference evidence="1" key="1">
    <citation type="journal article" date="2015" name="Environ. Microbiol.">
        <title>Plasmids from the gut microbiome of cabbage root fly larvae encode SaxA that catalyses the conversion of the plant toxin 2-phenylethyl isothiocyanate.</title>
        <authorList>
            <person name="Welte C.U."/>
            <person name="de Graaf R.M."/>
            <person name="van den Bosch T.J."/>
            <person name="Op den Camp H.J."/>
            <person name="van Dam N.M."/>
            <person name="Jetten M.S."/>
        </authorList>
    </citation>
    <scope>NUCLEOTIDE SEQUENCE</scope>
    <source>
        <plasmid evidence="1">Drgb3</plasmid>
    </source>
</reference>
<dbReference type="InterPro" id="IPR014113">
    <property type="entry name" value="T4SS_TrbC_subgr"/>
</dbReference>
<sequence length="204" mass="22280">MKIHTILMVAGLAGMTAVGASEHIDNRQFIKEQLQLDRQRFRALTPPDELVPDRPLSAANSSFIDKLAEQQRQSTQRRETPQAGAVVFASFSMPENDLRQRVADATERGIPVVLRGMVGGDMRQTANAVVKLVKDTNQGGVQIDPVAFRTYGVQSVPVLVVTCGEGLYDRVHGDITLTDALRKVADDGECAATARHMLGREAEE</sequence>
<geneLocation type="plasmid" evidence="1">
    <name>Drgb3</name>
</geneLocation>
<organism evidence="1">
    <name type="scientific">Pectobacterium carotovorum</name>
    <name type="common">Erwinia carotovora</name>
    <dbReference type="NCBI Taxonomy" id="554"/>
    <lineage>
        <taxon>Bacteria</taxon>
        <taxon>Pseudomonadati</taxon>
        <taxon>Pseudomonadota</taxon>
        <taxon>Gammaproteobacteria</taxon>
        <taxon>Enterobacterales</taxon>
        <taxon>Pectobacteriaceae</taxon>
        <taxon>Pectobacterium</taxon>
    </lineage>
</organism>
<dbReference type="AlphaFoldDB" id="A0A0N9N046"/>
<keyword evidence="1" id="KW-0614">Plasmid</keyword>
<protein>
    <submittedName>
        <fullName evidence="1">Conjugal transfer pilus assembly protein TrbC</fullName>
    </submittedName>
</protein>
<proteinExistence type="predicted"/>
<dbReference type="InterPro" id="IPR019106">
    <property type="entry name" value="T4SS_TrbC"/>
</dbReference>
<reference evidence="1" key="2">
    <citation type="submission" date="2015-07" db="EMBL/GenBank/DDBJ databases">
        <authorList>
            <person name="Welte C."/>
            <person name="de Graaf R."/>
            <person name="van den Bosch T.J.M."/>
            <person name="Op den Camp H."/>
            <person name="van Dam N."/>
            <person name="Jetten M."/>
        </authorList>
    </citation>
    <scope>NUCLEOTIDE SEQUENCE</scope>
    <source>
        <plasmid evidence="1">Drgb3</plasmid>
    </source>
</reference>